<sequence>MIPAKLKLPTAYVDLDMMIFGLGRKTVFKKCYGINPKLVPELARFYKEGIRFTHDYLLRLAKEPGAVWAQTLLKLEEQFVKPSETSGSFIVSMYPLGKGRHVLDAFDKEREQKPCLPVVPPPPMAEILVGRYFSHYFEGTSLSTEKIEQLELVARGDRDLPMEFVGLREEAIERFQGLSPLPQMLIKAIKLYEILIEDERDVQSLNSAENVRRLAKKRSSAIFSLINKPEYLAEPETGEFLIQLIKDEVDSVYIITLAVFGLRKIFDLGTEHPLWLTLKEEFLQMAVRLESSETERYGAVAALESLSEKSDREIAVFISATEDVYLVREKAVLALTSLPESQKSGPVFAALIKLAGCEQRTRIYDMMQRQFVEWLKAGRERQVVLFALFRMLEIGLKGDLAYQTYYMAIDSVFNLLADWSDQEKEIFLSNFLHVIESRRSTDHTTEIIKSLSNELLEKFAGEIRPVLQRYLEHEDSLAAETQVNIVLILKRLGSE</sequence>
<dbReference type="SUPFAM" id="SSF48371">
    <property type="entry name" value="ARM repeat"/>
    <property type="match status" value="1"/>
</dbReference>
<proteinExistence type="predicted"/>
<dbReference type="InterPro" id="IPR016024">
    <property type="entry name" value="ARM-type_fold"/>
</dbReference>
<dbReference type="Proteomes" id="UP000231343">
    <property type="component" value="Unassembled WGS sequence"/>
</dbReference>
<reference evidence="1 2" key="1">
    <citation type="submission" date="2017-09" db="EMBL/GenBank/DDBJ databases">
        <title>Depth-based differentiation of microbial function through sediment-hosted aquifers and enrichment of novel symbionts in the deep terrestrial subsurface.</title>
        <authorList>
            <person name="Probst A.J."/>
            <person name="Ladd B."/>
            <person name="Jarett J.K."/>
            <person name="Geller-Mcgrath D.E."/>
            <person name="Sieber C.M."/>
            <person name="Emerson J.B."/>
            <person name="Anantharaman K."/>
            <person name="Thomas B.C."/>
            <person name="Malmstrom R."/>
            <person name="Stieglmeier M."/>
            <person name="Klingl A."/>
            <person name="Woyke T."/>
            <person name="Ryan C.M."/>
            <person name="Banfield J.F."/>
        </authorList>
    </citation>
    <scope>NUCLEOTIDE SEQUENCE [LARGE SCALE GENOMIC DNA]</scope>
    <source>
        <strain evidence="1">CG08_land_8_20_14_0_20_45_16</strain>
    </source>
</reference>
<comment type="caution">
    <text evidence="1">The sequence shown here is derived from an EMBL/GenBank/DDBJ whole genome shotgun (WGS) entry which is preliminary data.</text>
</comment>
<protein>
    <submittedName>
        <fullName evidence="1">Uncharacterized protein</fullName>
    </submittedName>
</protein>
<dbReference type="EMBL" id="PEYM01000146">
    <property type="protein sequence ID" value="PIS28170.1"/>
    <property type="molecule type" value="Genomic_DNA"/>
</dbReference>
<evidence type="ECO:0000313" key="1">
    <source>
        <dbReference type="EMBL" id="PIS28170.1"/>
    </source>
</evidence>
<name>A0A2H0XT89_UNCSA</name>
<gene>
    <name evidence="1" type="ORF">COT42_08780</name>
</gene>
<dbReference type="AlphaFoldDB" id="A0A2H0XT89"/>
<accession>A0A2H0XT89</accession>
<organism evidence="1 2">
    <name type="scientific">Candidatus Saganbacteria bacterium CG08_land_8_20_14_0_20_45_16</name>
    <dbReference type="NCBI Taxonomy" id="2014293"/>
    <lineage>
        <taxon>Bacteria</taxon>
        <taxon>Bacillati</taxon>
        <taxon>Saganbacteria</taxon>
    </lineage>
</organism>
<evidence type="ECO:0000313" key="2">
    <source>
        <dbReference type="Proteomes" id="UP000231343"/>
    </source>
</evidence>